<reference evidence="1" key="1">
    <citation type="submission" date="2023-11" db="EMBL/GenBank/DDBJ databases">
        <title>Genome assemblies of two species of porcelain crab, Petrolisthes cinctipes and Petrolisthes manimaculis (Anomura: Porcellanidae).</title>
        <authorList>
            <person name="Angst P."/>
        </authorList>
    </citation>
    <scope>NUCLEOTIDE SEQUENCE</scope>
    <source>
        <strain evidence="1">PB745_02</strain>
        <tissue evidence="1">Gill</tissue>
    </source>
</reference>
<comment type="caution">
    <text evidence="1">The sequence shown here is derived from an EMBL/GenBank/DDBJ whole genome shotgun (WGS) entry which is preliminary data.</text>
</comment>
<evidence type="ECO:0000313" key="1">
    <source>
        <dbReference type="EMBL" id="KAK4326759.1"/>
    </source>
</evidence>
<keyword evidence="2" id="KW-1185">Reference proteome</keyword>
<dbReference type="AlphaFoldDB" id="A0AAE1QHS7"/>
<gene>
    <name evidence="1" type="ORF">Pmani_002776</name>
</gene>
<evidence type="ECO:0000313" key="2">
    <source>
        <dbReference type="Proteomes" id="UP001292094"/>
    </source>
</evidence>
<protein>
    <recommendedName>
        <fullName evidence="3">Transposase Helix-turn-helix domain-containing protein</fullName>
    </recommendedName>
</protein>
<sequence length="185" mass="21065">MTRVTTTTTKMAEGSSRPEWQELCDISSFSRDIMFPVLPQLRAELEPVPLLQEYTEQVVSLAAMSAISIRESHPKQQGFSSHLQEKDNLDFFRNLRVTKDTFQLILGIVEEAYQPISNRGTVPVSPQECVQMGLWYLGNKATYREIAELFGFSESAVFNAVQVFIKIICSVGNRYIKWPTHNEAK</sequence>
<name>A0AAE1QHS7_9EUCA</name>
<evidence type="ECO:0008006" key="3">
    <source>
        <dbReference type="Google" id="ProtNLM"/>
    </source>
</evidence>
<accession>A0AAE1QHS7</accession>
<proteinExistence type="predicted"/>
<dbReference type="EMBL" id="JAWZYT010000201">
    <property type="protein sequence ID" value="KAK4326759.1"/>
    <property type="molecule type" value="Genomic_DNA"/>
</dbReference>
<dbReference type="Proteomes" id="UP001292094">
    <property type="component" value="Unassembled WGS sequence"/>
</dbReference>
<organism evidence="1 2">
    <name type="scientific">Petrolisthes manimaculis</name>
    <dbReference type="NCBI Taxonomy" id="1843537"/>
    <lineage>
        <taxon>Eukaryota</taxon>
        <taxon>Metazoa</taxon>
        <taxon>Ecdysozoa</taxon>
        <taxon>Arthropoda</taxon>
        <taxon>Crustacea</taxon>
        <taxon>Multicrustacea</taxon>
        <taxon>Malacostraca</taxon>
        <taxon>Eumalacostraca</taxon>
        <taxon>Eucarida</taxon>
        <taxon>Decapoda</taxon>
        <taxon>Pleocyemata</taxon>
        <taxon>Anomura</taxon>
        <taxon>Galatheoidea</taxon>
        <taxon>Porcellanidae</taxon>
        <taxon>Petrolisthes</taxon>
    </lineage>
</organism>